<evidence type="ECO:0008006" key="5">
    <source>
        <dbReference type="Google" id="ProtNLM"/>
    </source>
</evidence>
<evidence type="ECO:0000313" key="2">
    <source>
        <dbReference type="EMBL" id="GEL59110.1"/>
    </source>
</evidence>
<organism evidence="1 3">
    <name type="scientific">Acetobacter cibinongensis</name>
    <dbReference type="NCBI Taxonomy" id="146475"/>
    <lineage>
        <taxon>Bacteria</taxon>
        <taxon>Pseudomonadati</taxon>
        <taxon>Pseudomonadota</taxon>
        <taxon>Alphaproteobacteria</taxon>
        <taxon>Acetobacterales</taxon>
        <taxon>Acetobacteraceae</taxon>
        <taxon>Acetobacter</taxon>
    </lineage>
</organism>
<accession>A0A6N3SP61</accession>
<dbReference type="AlphaFoldDB" id="A0A0D6N1C8"/>
<sequence length="150" mass="16263">MKQPGVFDMEERLACSRESGAQLDGFSQIVESEVFRPDLGLSGLLPDAKTVCLFRESLTQAGEIDSLFNRHDAISLYAGYSPMPSQMLKYSSAVKSVIRFPVESIFADQKLQHDCSSGHKASPVPPHGPLVGAILHTGKNGTTLKLEGRS</sequence>
<reference evidence="2 4" key="2">
    <citation type="submission" date="2019-07" db="EMBL/GenBank/DDBJ databases">
        <title>Whole genome shotgun sequence of Acetobacter cibinongensis NBRC 16605.</title>
        <authorList>
            <person name="Hosoyama A."/>
            <person name="Uohara A."/>
            <person name="Ohji S."/>
            <person name="Ichikawa N."/>
        </authorList>
    </citation>
    <scope>NUCLEOTIDE SEQUENCE [LARGE SCALE GENOMIC DNA]</scope>
    <source>
        <strain evidence="2 4">NBRC 16605</strain>
    </source>
</reference>
<gene>
    <name evidence="1" type="ORF">Abci_003_126</name>
    <name evidence="2" type="ORF">ACI01nite_17120</name>
</gene>
<evidence type="ECO:0000313" key="3">
    <source>
        <dbReference type="Proteomes" id="UP000032671"/>
    </source>
</evidence>
<reference evidence="1 3" key="1">
    <citation type="submission" date="2012-11" db="EMBL/GenBank/DDBJ databases">
        <title>Whole genome sequence of Acetobacter cibinongensis 4H-1.</title>
        <authorList>
            <person name="Azuma Y."/>
            <person name="Higashiura N."/>
            <person name="Hirakawa H."/>
            <person name="Matsushita K."/>
        </authorList>
    </citation>
    <scope>NUCLEOTIDE SEQUENCE [LARGE SCALE GENOMIC DNA]</scope>
    <source>
        <strain evidence="1 3">4H-1</strain>
    </source>
</reference>
<dbReference type="Proteomes" id="UP000032671">
    <property type="component" value="Unassembled WGS sequence"/>
</dbReference>
<dbReference type="EMBL" id="BJVU01000006">
    <property type="protein sequence ID" value="GEL59110.1"/>
    <property type="molecule type" value="Genomic_DNA"/>
</dbReference>
<accession>A0A0D6N1C8</accession>
<protein>
    <recommendedName>
        <fullName evidence="5">Transposase</fullName>
    </recommendedName>
</protein>
<dbReference type="EMBL" id="BAMV01000003">
    <property type="protein sequence ID" value="GAN59363.1"/>
    <property type="molecule type" value="Genomic_DNA"/>
</dbReference>
<comment type="caution">
    <text evidence="1">The sequence shown here is derived from an EMBL/GenBank/DDBJ whole genome shotgun (WGS) entry which is preliminary data.</text>
</comment>
<name>A0A0D6N1C8_9PROT</name>
<proteinExistence type="predicted"/>
<evidence type="ECO:0000313" key="4">
    <source>
        <dbReference type="Proteomes" id="UP000321891"/>
    </source>
</evidence>
<evidence type="ECO:0000313" key="1">
    <source>
        <dbReference type="EMBL" id="GAN59363.1"/>
    </source>
</evidence>
<dbReference type="Proteomes" id="UP000321891">
    <property type="component" value="Unassembled WGS sequence"/>
</dbReference>
<keyword evidence="4" id="KW-1185">Reference proteome</keyword>